<evidence type="ECO:0000313" key="13">
    <source>
        <dbReference type="Proteomes" id="UP000006753"/>
    </source>
</evidence>
<keyword evidence="8 10" id="KW-0687">Ribonucleoprotein</keyword>
<dbReference type="FunCoup" id="K1WY21">
    <property type="interactions" value="531"/>
</dbReference>
<keyword evidence="13" id="KW-1185">Reference proteome</keyword>
<feature type="region of interest" description="Disordered" evidence="11">
    <location>
        <begin position="211"/>
        <end position="232"/>
    </location>
</feature>
<comment type="function">
    <text evidence="9 10">Component of the 90S pre-ribosome involved in the maturation of rRNAs. Required for early cleavages of the pre-RNAs in the 40S ribosomal subunit maturation pathway.</text>
</comment>
<evidence type="ECO:0000256" key="11">
    <source>
        <dbReference type="SAM" id="MobiDB-lite"/>
    </source>
</evidence>
<sequence length="296" mass="34273">MVTKRKAPEPGLQRRVRPRRELSEEPEQIEAELAEEFDEDDEDEEEHHNSGAGDAADNYYSEDSDAASRGDVASISFGALAKAQASLEPGKKKRLATSEADTWENNEAKERKAGRQDHRDFNRSSKHAPTEISSKKAVSRKREVIPTVKRAYRDPRFEAVVGPVDDSKVNRAYSFLEDYREDEMKELRAAIKSTKDENAKENLKRALLSMESRKKAQARKNKEREILDRHRKQEKELVKQGKQPFYLKKAEQKKRVLLDMFGELKGGRLDHVIERRRKKLEGKEKKKMPFARRNVE</sequence>
<gene>
    <name evidence="12" type="ORF">MBM_08251</name>
</gene>
<dbReference type="InterPro" id="IPR009292">
    <property type="entry name" value="RRP36"/>
</dbReference>
<dbReference type="Proteomes" id="UP000006753">
    <property type="component" value="Unassembled WGS sequence"/>
</dbReference>
<evidence type="ECO:0000256" key="1">
    <source>
        <dbReference type="ARBA" id="ARBA00004604"/>
    </source>
</evidence>
<evidence type="ECO:0000256" key="2">
    <source>
        <dbReference type="ARBA" id="ARBA00009418"/>
    </source>
</evidence>
<comment type="subcellular location">
    <subcellularLocation>
        <location evidence="1 10">Nucleus</location>
        <location evidence="1 10">Nucleolus</location>
    </subcellularLocation>
</comment>
<dbReference type="PANTHER" id="PTHR21738">
    <property type="entry name" value="RIBOSOMAL RNA PROCESSING PROTEIN 36 HOMOLOG"/>
    <property type="match status" value="1"/>
</dbReference>
<dbReference type="PANTHER" id="PTHR21738:SF0">
    <property type="entry name" value="RIBOSOMAL RNA PROCESSING PROTEIN 36 HOMOLOG"/>
    <property type="match status" value="1"/>
</dbReference>
<dbReference type="eggNOG" id="KOG3190">
    <property type="taxonomic scope" value="Eukaryota"/>
</dbReference>
<keyword evidence="4 10" id="KW-0690">Ribosome biogenesis</keyword>
<dbReference type="OrthoDB" id="448446at2759"/>
<evidence type="ECO:0000256" key="6">
    <source>
        <dbReference type="ARBA" id="ARBA00023054"/>
    </source>
</evidence>
<keyword evidence="5 10" id="KW-0698">rRNA processing</keyword>
<dbReference type="InParanoid" id="K1WY21"/>
<dbReference type="EMBL" id="JH921449">
    <property type="protein sequence ID" value="EKD13533.1"/>
    <property type="molecule type" value="Genomic_DNA"/>
</dbReference>
<dbReference type="KEGG" id="mbe:MBM_08251"/>
<dbReference type="STRING" id="1072389.K1WY21"/>
<evidence type="ECO:0000256" key="8">
    <source>
        <dbReference type="ARBA" id="ARBA00023274"/>
    </source>
</evidence>
<dbReference type="HOGENOM" id="CLU_048802_0_0_1"/>
<evidence type="ECO:0000256" key="3">
    <source>
        <dbReference type="ARBA" id="ARBA00011167"/>
    </source>
</evidence>
<name>K1WY21_MARBU</name>
<accession>K1WY21</accession>
<dbReference type="GO" id="GO:0005730">
    <property type="term" value="C:nucleolus"/>
    <property type="evidence" value="ECO:0007669"/>
    <property type="project" value="UniProtKB-SubCell"/>
</dbReference>
<evidence type="ECO:0000256" key="5">
    <source>
        <dbReference type="ARBA" id="ARBA00022552"/>
    </source>
</evidence>
<evidence type="ECO:0000256" key="7">
    <source>
        <dbReference type="ARBA" id="ARBA00023242"/>
    </source>
</evidence>
<protein>
    <recommendedName>
        <fullName evidence="10">rRNA biogenesis protein RRP36</fullName>
    </recommendedName>
</protein>
<feature type="compositionally biased region" description="Acidic residues" evidence="11">
    <location>
        <begin position="24"/>
        <end position="45"/>
    </location>
</feature>
<dbReference type="RefSeq" id="XP_007296140.1">
    <property type="nucleotide sequence ID" value="XM_007296078.1"/>
</dbReference>
<feature type="compositionally biased region" description="Basic and acidic residues" evidence="11">
    <location>
        <begin position="106"/>
        <end position="123"/>
    </location>
</feature>
<proteinExistence type="inferred from homology"/>
<evidence type="ECO:0000313" key="12">
    <source>
        <dbReference type="EMBL" id="EKD13533.1"/>
    </source>
</evidence>
<feature type="region of interest" description="Disordered" evidence="11">
    <location>
        <begin position="1"/>
        <end position="68"/>
    </location>
</feature>
<dbReference type="GO" id="GO:0030686">
    <property type="term" value="C:90S preribosome"/>
    <property type="evidence" value="ECO:0007669"/>
    <property type="project" value="TreeGrafter"/>
</dbReference>
<keyword evidence="7 10" id="KW-0539">Nucleus</keyword>
<dbReference type="GO" id="GO:0000462">
    <property type="term" value="P:maturation of SSU-rRNA from tricistronic rRNA transcript (SSU-rRNA, 5.8S rRNA, LSU-rRNA)"/>
    <property type="evidence" value="ECO:0007669"/>
    <property type="project" value="TreeGrafter"/>
</dbReference>
<comment type="subunit">
    <text evidence="3 10">Associates with 90S and pre-40S pre-ribosomal particles.</text>
</comment>
<evidence type="ECO:0000256" key="10">
    <source>
        <dbReference type="RuleBase" id="RU368027"/>
    </source>
</evidence>
<dbReference type="Pfam" id="PF06102">
    <property type="entry name" value="RRP36"/>
    <property type="match status" value="1"/>
</dbReference>
<keyword evidence="6" id="KW-0175">Coiled coil</keyword>
<dbReference type="AlphaFoldDB" id="K1WY21"/>
<dbReference type="OMA" id="ERKEMPW"/>
<dbReference type="GeneID" id="18764186"/>
<organism evidence="12 13">
    <name type="scientific">Marssonina brunnea f. sp. multigermtubi (strain MB_m1)</name>
    <name type="common">Marssonina leaf spot fungus</name>
    <dbReference type="NCBI Taxonomy" id="1072389"/>
    <lineage>
        <taxon>Eukaryota</taxon>
        <taxon>Fungi</taxon>
        <taxon>Dikarya</taxon>
        <taxon>Ascomycota</taxon>
        <taxon>Pezizomycotina</taxon>
        <taxon>Leotiomycetes</taxon>
        <taxon>Helotiales</taxon>
        <taxon>Drepanopezizaceae</taxon>
        <taxon>Drepanopeziza</taxon>
    </lineage>
</organism>
<evidence type="ECO:0000256" key="4">
    <source>
        <dbReference type="ARBA" id="ARBA00022517"/>
    </source>
</evidence>
<comment type="similarity">
    <text evidence="2 10">Belongs to the RRP36 family.</text>
</comment>
<feature type="region of interest" description="Disordered" evidence="11">
    <location>
        <begin position="83"/>
        <end position="141"/>
    </location>
</feature>
<evidence type="ECO:0000256" key="9">
    <source>
        <dbReference type="ARBA" id="ARBA00025053"/>
    </source>
</evidence>
<reference evidence="12 13" key="1">
    <citation type="journal article" date="2012" name="BMC Genomics">
        <title>Sequencing the genome of Marssonina brunnea reveals fungus-poplar co-evolution.</title>
        <authorList>
            <person name="Zhu S."/>
            <person name="Cao Y.-Z."/>
            <person name="Jiang C."/>
            <person name="Tan B.-Y."/>
            <person name="Wang Z."/>
            <person name="Feng S."/>
            <person name="Zhang L."/>
            <person name="Su X.-H."/>
            <person name="Brejova B."/>
            <person name="Vinar T."/>
            <person name="Xu M."/>
            <person name="Wang M.-X."/>
            <person name="Zhang S.-G."/>
            <person name="Huang M.-R."/>
            <person name="Wu R."/>
            <person name="Zhou Y."/>
        </authorList>
    </citation>
    <scope>NUCLEOTIDE SEQUENCE [LARGE SCALE GENOMIC DNA]</scope>
    <source>
        <strain evidence="12 13">MB_m1</strain>
    </source>
</reference>
<feature type="compositionally biased region" description="Basic and acidic residues" evidence="11">
    <location>
        <begin position="220"/>
        <end position="232"/>
    </location>
</feature>